<evidence type="ECO:0000256" key="4">
    <source>
        <dbReference type="ARBA" id="ARBA00022989"/>
    </source>
</evidence>
<dbReference type="HOGENOM" id="CLU_006478_0_0_1"/>
<feature type="signal peptide" evidence="11">
    <location>
        <begin position="1"/>
        <end position="23"/>
    </location>
</feature>
<dbReference type="GO" id="GO:0030322">
    <property type="term" value="P:stabilization of membrane potential"/>
    <property type="evidence" value="ECO:0007669"/>
    <property type="project" value="TreeGrafter"/>
</dbReference>
<feature type="region of interest" description="Disordered" evidence="9">
    <location>
        <begin position="494"/>
        <end position="520"/>
    </location>
</feature>
<dbReference type="PANTHER" id="PTHR11003:SF342">
    <property type="entry name" value="OUTWARD-RECTIFIER POTASSIUM CHANNEL TOK1"/>
    <property type="match status" value="1"/>
</dbReference>
<feature type="region of interest" description="Disordered" evidence="9">
    <location>
        <begin position="1211"/>
        <end position="1230"/>
    </location>
</feature>
<feature type="transmembrane region" description="Helical" evidence="10">
    <location>
        <begin position="570"/>
        <end position="591"/>
    </location>
</feature>
<feature type="compositionally biased region" description="Basic and acidic residues" evidence="9">
    <location>
        <begin position="29"/>
        <end position="43"/>
    </location>
</feature>
<evidence type="ECO:0000256" key="10">
    <source>
        <dbReference type="SAM" id="Phobius"/>
    </source>
</evidence>
<sequence length="1302" mass="143219">MRLFKMLLPLALLGVTAIGRCHAMDGEEATRDARLPVTDDPRSVHYQPDPAPAPAAESNWRPSSPSPAPSREQAAQLYPFGVEDRPWTLSHVQAHASSSSNMPISFQSPRVYWQIGRFTTGDGRSYGPYMIGSTRFLLQPYPLDIPVLSKFYTQPGWIPTDFERFGASIGPMLDTWIFRPEPGILRLIRHQLHVMLNNAGLRPEPVGNEGLTEGEYLWPPLGMRAYGVAVYMPTQNGDRLSSAVARELAAHRFHAPRVFRLEVPLGSHSRYILMTPVASGHFTPVAAADVPNSEFWVFHEAMVGGGDAGRRKFGPDPGLLGGPAAARGDQQMMPRSLPCEGGHTRALHTWSCTFPPSSATLLSSPHHPRCVQRSSIGRDDFENVQSGRRRALHRLLSDSIQQQRFDAMTSDMPVQGEAEMRERPPMLQSAASTRPTHITSHLPPIPSLQHNGHASKTRSAFRGHMEDDWQAKPNLPSSNTLQTFLTVTEADLDGQASHEHPHHPHHRHDNAGVHHSSEPGHGWRVRKTPIFSGIVAPFSIMLEVPGLTSKWYAKIDADGIVERFIDNPTIITVGLAISLGAAVVANFAIVARFLELLRPRVSIALAIAGFMLHDVINVIALATFGGIYGPKKDGLSLSAAYWMVCASTITSTLVTISLIMDYVRTNDFRHAGSGLTQLQKGLVLAVMGLLLYLSLGSLVFVFVIKIDFITALYFSTATVLTVGFGDVVPGSPGGKILVIIYAPVGIVLVALVVSAARSAILETFQAALLARNKERRRRLAQRKEARRQHKRQDRAIRRIMPRTFTFGPGTLDADGTVNDNGNDFAEALARMEQQAATPEVEHELNIDSAKTASSYSTTAASDGATRQAHTSEKSAAATAGDPSLQREISALQHELLVAKQRTEQDFRQFEEHLRHEAIVAARTKLVLAASVTWAFWLLGAVAFTYSERWSYGGAMWFCFIAMITIGYGDYHPSTQLGRAIFVIWGLMGVAVLTILLAVVQDAFGSIFHRVLTNSTSRLFDRAEARAHKRRLRKQRENAAHTHSEALEDEEDVEERATAVRVKDRSWRHPQRKSEGDAPRPKSQPAQNKRRSMEACVDRPALMLDRQTSSPEALEPIILDAAESLSMPSFMLEPSTGADVITFASGEVSLPAGSAARMEDTLVSTPQKLALAALQTFQHSVRVMQLNESTISQAMTDVPALRNYYNSRQRTASVSSGSSANPTPLAAPDDAEQALQKLHTSIQQTANPEYEKVAKLVVANLEFEHHLRLLLDQFQGLKDRVEGFKQTQLERTRTIGATSQASA</sequence>
<dbReference type="Gene3D" id="1.10.287.70">
    <property type="match status" value="2"/>
</dbReference>
<feature type="transmembrane region" description="Helical" evidence="10">
    <location>
        <begin position="736"/>
        <end position="769"/>
    </location>
</feature>
<organism evidence="13">
    <name type="scientific">Pseudozyma antarctica</name>
    <name type="common">Yeast</name>
    <name type="synonym">Candida antarctica</name>
    <dbReference type="NCBI Taxonomy" id="84753"/>
    <lineage>
        <taxon>Eukaryota</taxon>
        <taxon>Fungi</taxon>
        <taxon>Dikarya</taxon>
        <taxon>Basidiomycota</taxon>
        <taxon>Ustilaginomycotina</taxon>
        <taxon>Ustilaginomycetes</taxon>
        <taxon>Ustilaginales</taxon>
        <taxon>Ustilaginaceae</taxon>
        <taxon>Moesziomyces</taxon>
    </lineage>
</organism>
<feature type="transmembrane region" description="Helical" evidence="10">
    <location>
        <begin position="949"/>
        <end position="967"/>
    </location>
</feature>
<feature type="chain" id="PRO_5001755744" evidence="11">
    <location>
        <begin position="24"/>
        <end position="1302"/>
    </location>
</feature>
<comment type="subcellular location">
    <subcellularLocation>
        <location evidence="1">Membrane</location>
        <topology evidence="1">Multi-pass membrane protein</topology>
    </subcellularLocation>
</comment>
<evidence type="ECO:0000259" key="12">
    <source>
        <dbReference type="Pfam" id="PF07885"/>
    </source>
</evidence>
<feature type="compositionally biased region" description="Low complexity" evidence="9">
    <location>
        <begin position="848"/>
        <end position="865"/>
    </location>
</feature>
<feature type="transmembrane region" description="Helical" evidence="10">
    <location>
        <begin position="640"/>
        <end position="660"/>
    </location>
</feature>
<reference evidence="13" key="1">
    <citation type="submission" date="2014-07" db="EMBL/GenBank/DDBJ databases">
        <title>Draft genome sequence of the yeast Pseudozyma antarctica JCM 10317 known as a producer of lipase B which used in a wide range of industrial applications.</title>
        <authorList>
            <person name="Morita T."/>
            <person name="Saika A."/>
            <person name="Koike H."/>
        </authorList>
    </citation>
    <scope>NUCLEOTIDE SEQUENCE</scope>
    <source>
        <strain evidence="13">JCM 10317</strain>
    </source>
</reference>
<feature type="domain" description="Potassium channel" evidence="12">
    <location>
        <begin position="689"/>
        <end position="759"/>
    </location>
</feature>
<feature type="transmembrane region" description="Helical" evidence="10">
    <location>
        <begin position="925"/>
        <end position="943"/>
    </location>
</feature>
<dbReference type="Pfam" id="PF07885">
    <property type="entry name" value="Ion_trans_2"/>
    <property type="match status" value="2"/>
</dbReference>
<feature type="compositionally biased region" description="Basic and acidic residues" evidence="9">
    <location>
        <begin position="1034"/>
        <end position="1045"/>
    </location>
</feature>
<feature type="transmembrane region" description="Helical" evidence="10">
    <location>
        <begin position="979"/>
        <end position="999"/>
    </location>
</feature>
<feature type="transmembrane region" description="Helical" evidence="10">
    <location>
        <begin position="603"/>
        <end position="628"/>
    </location>
</feature>
<dbReference type="SUPFAM" id="SSF81324">
    <property type="entry name" value="Voltage-gated potassium channels"/>
    <property type="match status" value="2"/>
</dbReference>
<gene>
    <name evidence="13" type="ORF">PAN0_008c3431</name>
</gene>
<keyword evidence="5 8" id="KW-0406">Ion transport</keyword>
<comment type="similarity">
    <text evidence="8">Belongs to the two pore domain potassium channel (TC 1.A.1.8) family.</text>
</comment>
<keyword evidence="6 10" id="KW-0472">Membrane</keyword>
<keyword evidence="4 10" id="KW-1133">Transmembrane helix</keyword>
<dbReference type="GO" id="GO:0015271">
    <property type="term" value="F:outward rectifier potassium channel activity"/>
    <property type="evidence" value="ECO:0007669"/>
    <property type="project" value="TreeGrafter"/>
</dbReference>
<evidence type="ECO:0000313" key="13">
    <source>
        <dbReference type="EMBL" id="GAK65214.1"/>
    </source>
</evidence>
<evidence type="ECO:0000256" key="7">
    <source>
        <dbReference type="ARBA" id="ARBA00023303"/>
    </source>
</evidence>
<feature type="region of interest" description="Disordered" evidence="9">
    <location>
        <begin position="1030"/>
        <end position="1094"/>
    </location>
</feature>
<proteinExistence type="inferred from homology"/>
<evidence type="ECO:0000256" key="8">
    <source>
        <dbReference type="RuleBase" id="RU003857"/>
    </source>
</evidence>
<dbReference type="PANTHER" id="PTHR11003">
    <property type="entry name" value="POTASSIUM CHANNEL, SUBFAMILY K"/>
    <property type="match status" value="1"/>
</dbReference>
<dbReference type="GO" id="GO:0005886">
    <property type="term" value="C:plasma membrane"/>
    <property type="evidence" value="ECO:0007669"/>
    <property type="project" value="TreeGrafter"/>
</dbReference>
<evidence type="ECO:0000256" key="6">
    <source>
        <dbReference type="ARBA" id="ARBA00023136"/>
    </source>
</evidence>
<feature type="compositionally biased region" description="Basic and acidic residues" evidence="9">
    <location>
        <begin position="509"/>
        <end position="518"/>
    </location>
</feature>
<evidence type="ECO:0000256" key="3">
    <source>
        <dbReference type="ARBA" id="ARBA00022692"/>
    </source>
</evidence>
<feature type="domain" description="Potassium channel" evidence="12">
    <location>
        <begin position="933"/>
        <end position="1003"/>
    </location>
</feature>
<dbReference type="GeneID" id="26304227"/>
<feature type="compositionally biased region" description="Polar residues" evidence="9">
    <location>
        <begin position="1211"/>
        <end position="1221"/>
    </location>
</feature>
<feature type="region of interest" description="Disordered" evidence="9">
    <location>
        <begin position="29"/>
        <end position="72"/>
    </location>
</feature>
<feature type="compositionally biased region" description="Basic and acidic residues" evidence="9">
    <location>
        <begin position="1054"/>
        <end position="1079"/>
    </location>
</feature>
<dbReference type="InterPro" id="IPR003280">
    <property type="entry name" value="2pore_dom_K_chnl"/>
</dbReference>
<evidence type="ECO:0000256" key="1">
    <source>
        <dbReference type="ARBA" id="ARBA00004141"/>
    </source>
</evidence>
<accession>A0A081CEW8</accession>
<evidence type="ECO:0000313" key="14">
    <source>
        <dbReference type="Proteomes" id="UP000053758"/>
    </source>
</evidence>
<dbReference type="EMBL" id="DF830075">
    <property type="protein sequence ID" value="GAK65214.1"/>
    <property type="molecule type" value="Genomic_DNA"/>
</dbReference>
<name>A0A081CEW8_PSEA2</name>
<evidence type="ECO:0000256" key="2">
    <source>
        <dbReference type="ARBA" id="ARBA00022448"/>
    </source>
</evidence>
<dbReference type="PRINTS" id="PR01333">
    <property type="entry name" value="2POREKCHANEL"/>
</dbReference>
<evidence type="ECO:0000256" key="11">
    <source>
        <dbReference type="SAM" id="SignalP"/>
    </source>
</evidence>
<evidence type="ECO:0000256" key="9">
    <source>
        <dbReference type="SAM" id="MobiDB-lite"/>
    </source>
</evidence>
<dbReference type="Proteomes" id="UP000053758">
    <property type="component" value="Unassembled WGS sequence"/>
</dbReference>
<feature type="region of interest" description="Disordered" evidence="9">
    <location>
        <begin position="832"/>
        <end position="882"/>
    </location>
</feature>
<keyword evidence="11" id="KW-0732">Signal</keyword>
<dbReference type="GO" id="GO:0022841">
    <property type="term" value="F:potassium ion leak channel activity"/>
    <property type="evidence" value="ECO:0007669"/>
    <property type="project" value="TreeGrafter"/>
</dbReference>
<keyword evidence="2 8" id="KW-0813">Transport</keyword>
<dbReference type="InterPro" id="IPR013099">
    <property type="entry name" value="K_chnl_dom"/>
</dbReference>
<feature type="transmembrane region" description="Helical" evidence="10">
    <location>
        <begin position="681"/>
        <end position="704"/>
    </location>
</feature>
<dbReference type="RefSeq" id="XP_014656418.1">
    <property type="nucleotide sequence ID" value="XM_014800932.1"/>
</dbReference>
<keyword evidence="7 8" id="KW-0407">Ion channel</keyword>
<keyword evidence="14" id="KW-1185">Reference proteome</keyword>
<evidence type="ECO:0000256" key="5">
    <source>
        <dbReference type="ARBA" id="ARBA00023065"/>
    </source>
</evidence>
<keyword evidence="3 8" id="KW-0812">Transmembrane</keyword>
<protein>
    <submittedName>
        <fullName evidence="13">Voltage-gated potassium channel</fullName>
    </submittedName>
</protein>